<dbReference type="Proteomes" id="UP001446871">
    <property type="component" value="Unassembled WGS sequence"/>
</dbReference>
<sequence>MDRMWTLWQANDPENRNFQLDERPYGHITWNNDPASRLTTLDDVINIGWAGPETTMREMMSTTGGPLCYFYK</sequence>
<keyword evidence="2" id="KW-1185">Reference proteome</keyword>
<name>A0ABR1UXG9_9PEZI</name>
<organism evidence="1 2">
    <name type="scientific">Apiospora saccharicola</name>
    <dbReference type="NCBI Taxonomy" id="335842"/>
    <lineage>
        <taxon>Eukaryota</taxon>
        <taxon>Fungi</taxon>
        <taxon>Dikarya</taxon>
        <taxon>Ascomycota</taxon>
        <taxon>Pezizomycotina</taxon>
        <taxon>Sordariomycetes</taxon>
        <taxon>Xylariomycetidae</taxon>
        <taxon>Amphisphaeriales</taxon>
        <taxon>Apiosporaceae</taxon>
        <taxon>Apiospora</taxon>
    </lineage>
</organism>
<dbReference type="SUPFAM" id="SSF48056">
    <property type="entry name" value="Di-copper centre-containing domain"/>
    <property type="match status" value="1"/>
</dbReference>
<dbReference type="Gene3D" id="1.10.1280.10">
    <property type="entry name" value="Di-copper center containing domain from catechol oxidase"/>
    <property type="match status" value="1"/>
</dbReference>
<dbReference type="InterPro" id="IPR008922">
    <property type="entry name" value="Di-copper_centre_dom_sf"/>
</dbReference>
<reference evidence="1 2" key="1">
    <citation type="submission" date="2023-01" db="EMBL/GenBank/DDBJ databases">
        <title>Analysis of 21 Apiospora genomes using comparative genomics revels a genus with tremendous synthesis potential of carbohydrate active enzymes and secondary metabolites.</title>
        <authorList>
            <person name="Sorensen T."/>
        </authorList>
    </citation>
    <scope>NUCLEOTIDE SEQUENCE [LARGE SCALE GENOMIC DNA]</scope>
    <source>
        <strain evidence="1 2">CBS 83171</strain>
    </source>
</reference>
<evidence type="ECO:0000313" key="2">
    <source>
        <dbReference type="Proteomes" id="UP001446871"/>
    </source>
</evidence>
<accession>A0ABR1UXG9</accession>
<protein>
    <submittedName>
        <fullName evidence="1">Uncharacterized protein</fullName>
    </submittedName>
</protein>
<evidence type="ECO:0000313" key="1">
    <source>
        <dbReference type="EMBL" id="KAK8063628.1"/>
    </source>
</evidence>
<proteinExistence type="predicted"/>
<comment type="caution">
    <text evidence="1">The sequence shown here is derived from an EMBL/GenBank/DDBJ whole genome shotgun (WGS) entry which is preliminary data.</text>
</comment>
<gene>
    <name evidence="1" type="ORF">PG996_008280</name>
</gene>
<dbReference type="EMBL" id="JAQQWM010000005">
    <property type="protein sequence ID" value="KAK8063628.1"/>
    <property type="molecule type" value="Genomic_DNA"/>
</dbReference>